<evidence type="ECO:0000256" key="2">
    <source>
        <dbReference type="SAM" id="SignalP"/>
    </source>
</evidence>
<keyword evidence="5" id="KW-1185">Reference proteome</keyword>
<feature type="chain" id="PRO_5045400268" evidence="2">
    <location>
        <begin position="21"/>
        <end position="826"/>
    </location>
</feature>
<dbReference type="RefSeq" id="WP_187561715.1">
    <property type="nucleotide sequence ID" value="NZ_JACGWS010000004.1"/>
</dbReference>
<dbReference type="Pfam" id="PF18962">
    <property type="entry name" value="Por_Secre_tail"/>
    <property type="match status" value="1"/>
</dbReference>
<dbReference type="SUPFAM" id="SSF50939">
    <property type="entry name" value="Sialidases"/>
    <property type="match status" value="1"/>
</dbReference>
<dbReference type="InterPro" id="IPR036278">
    <property type="entry name" value="Sialidase_sf"/>
</dbReference>
<dbReference type="Gene3D" id="2.130.10.10">
    <property type="entry name" value="YVTN repeat-like/Quinoprotein amine dehydrogenase"/>
    <property type="match status" value="4"/>
</dbReference>
<reference evidence="4 5" key="1">
    <citation type="submission" date="2020-07" db="EMBL/GenBank/DDBJ databases">
        <title>Description of Kordia aestuariivivens sp. nov., isolated from a tidal flat.</title>
        <authorList>
            <person name="Park S."/>
            <person name="Yoon J.-H."/>
        </authorList>
    </citation>
    <scope>NUCLEOTIDE SEQUENCE [LARGE SCALE GENOMIC DNA]</scope>
    <source>
        <strain evidence="4 5">YSTF-M3</strain>
    </source>
</reference>
<dbReference type="InterPro" id="IPR015943">
    <property type="entry name" value="WD40/YVTN_repeat-like_dom_sf"/>
</dbReference>
<feature type="signal peptide" evidence="2">
    <location>
        <begin position="1"/>
        <end position="20"/>
    </location>
</feature>
<organism evidence="4 5">
    <name type="scientific">Kordia aestuariivivens</name>
    <dbReference type="NCBI Taxonomy" id="2759037"/>
    <lineage>
        <taxon>Bacteria</taxon>
        <taxon>Pseudomonadati</taxon>
        <taxon>Bacteroidota</taxon>
        <taxon>Flavobacteriia</taxon>
        <taxon>Flavobacteriales</taxon>
        <taxon>Flavobacteriaceae</taxon>
        <taxon>Kordia</taxon>
    </lineage>
</organism>
<comment type="caution">
    <text evidence="4">The sequence shown here is derived from an EMBL/GenBank/DDBJ whole genome shotgun (WGS) entry which is preliminary data.</text>
</comment>
<dbReference type="Proteomes" id="UP000619238">
    <property type="component" value="Unassembled WGS sequence"/>
</dbReference>
<evidence type="ECO:0000256" key="1">
    <source>
        <dbReference type="ARBA" id="ARBA00022729"/>
    </source>
</evidence>
<evidence type="ECO:0000313" key="5">
    <source>
        <dbReference type="Proteomes" id="UP000619238"/>
    </source>
</evidence>
<gene>
    <name evidence="4" type="ORF">H2O64_08255</name>
</gene>
<dbReference type="CDD" id="cd15482">
    <property type="entry name" value="Sialidase_non-viral"/>
    <property type="match status" value="1"/>
</dbReference>
<protein>
    <submittedName>
        <fullName evidence="4">T9SS type A sorting domain-containing protein</fullName>
    </submittedName>
</protein>
<sequence length="826" mass="91480">MNFKFIFFHVFLLVSFSLFAQPSSWDSRGIGGGGALFAPSISPHNASEIYIQCDMTEVFHTANFGQSWSEIDYSQIISTGGIHPIEFTSDPTILYTVNANFLNGTWYPVKSTDTGQTWNSINDPTFGETWFMSADPNNTNRILVSSYSELFMSTDGGNTFTSVYNNGSDFFISGVFWDGTDIYVGTQIGLVVSIDNGANFSLDATSGIPTGEGFLSFTGTKENGTVRLMGTTALATNLYPGIRPLDIYIYSNLITLEIGATNWESATNGIHSNHYLFFISSSLINNNIFYVGGVDSATNFPVIYKTTDAGLNWTEVFLTANNQNITTGWSGFNGDRNWWYGEIVFGLDVAPNDPNKLIFTDFGFAHVSEDGGATWNQAYVESEDANSSGSATPTGNAYSGNGLENTSSWQLTWIDANNIFASYTDITAIRSTDGGYKWSFDFSGLDYNTVYDVLKHPTTGTLFAAVSSVHDMYQSTYLTDSRIDGGTGGILYSTDNGVTWNMLEDFAMPVIWLALDPNDSNKMYVSVVNSINGGIYKTTDLNNLTSASWSQTTAPTRTEGHPFNVEVLNDGTLVSTWSARRNNGFTNSSGVFISTDEGVTWLDVSMDDDMHYWTKDIYIDPNDINQNTWYVSVHSGWGGAPNDKGGLYKTTDRGQNWNLVFDSYRVESSTVHPTDPNIVYVSTESEGLWYSSNATSVNPDFNRITSYTFQHPIRIFFNPYDLDEVWITSLGNGMKVGSTASLSTDSIEEEITDNIILYPNPTSKAFRINTNKTITRVEIKDLSGKIVSKWNDLRNEFNVEQLKSGLYIVTLWDESMSKLNKLLIIN</sequence>
<dbReference type="EMBL" id="JACGWS010000004">
    <property type="protein sequence ID" value="MBC8754664.1"/>
    <property type="molecule type" value="Genomic_DNA"/>
</dbReference>
<proteinExistence type="predicted"/>
<feature type="domain" description="Secretion system C-terminal sorting" evidence="3">
    <location>
        <begin position="757"/>
        <end position="824"/>
    </location>
</feature>
<dbReference type="SUPFAM" id="SSF110296">
    <property type="entry name" value="Oligoxyloglucan reducing end-specific cellobiohydrolase"/>
    <property type="match status" value="1"/>
</dbReference>
<dbReference type="InterPro" id="IPR026444">
    <property type="entry name" value="Secre_tail"/>
</dbReference>
<keyword evidence="1 2" id="KW-0732">Signal</keyword>
<accession>A0ABR7Q7Y0</accession>
<evidence type="ECO:0000313" key="4">
    <source>
        <dbReference type="EMBL" id="MBC8754664.1"/>
    </source>
</evidence>
<dbReference type="NCBIfam" id="TIGR04183">
    <property type="entry name" value="Por_Secre_tail"/>
    <property type="match status" value="1"/>
</dbReference>
<name>A0ABR7Q7Y0_9FLAO</name>
<evidence type="ECO:0000259" key="3">
    <source>
        <dbReference type="Pfam" id="PF18962"/>
    </source>
</evidence>